<dbReference type="Pfam" id="PF02875">
    <property type="entry name" value="Mur_ligase_C"/>
    <property type="match status" value="1"/>
</dbReference>
<dbReference type="PROSITE" id="PS01012">
    <property type="entry name" value="FOLYLPOLYGLU_SYNT_2"/>
    <property type="match status" value="1"/>
</dbReference>
<feature type="domain" description="Mur ligase C-terminal" evidence="19">
    <location>
        <begin position="299"/>
        <end position="416"/>
    </location>
</feature>
<keyword evidence="9 18" id="KW-0436">Ligase</keyword>
<dbReference type="SUPFAM" id="SSF53244">
    <property type="entry name" value="MurD-like peptide ligases, peptide-binding domain"/>
    <property type="match status" value="1"/>
</dbReference>
<proteinExistence type="inferred from homology"/>
<dbReference type="InterPro" id="IPR013221">
    <property type="entry name" value="Mur_ligase_cen"/>
</dbReference>
<dbReference type="Gene3D" id="3.90.190.20">
    <property type="entry name" value="Mur ligase, C-terminal domain"/>
    <property type="match status" value="1"/>
</dbReference>
<evidence type="ECO:0000256" key="15">
    <source>
        <dbReference type="ARBA" id="ARBA00030592"/>
    </source>
</evidence>
<reference evidence="21 22" key="1">
    <citation type="submission" date="2019-01" db="EMBL/GenBank/DDBJ databases">
        <title>Bacillus sp. M5HDSG1-1, whole genome shotgun sequence.</title>
        <authorList>
            <person name="Tuo L."/>
        </authorList>
    </citation>
    <scope>NUCLEOTIDE SEQUENCE [LARGE SCALE GENOMIC DNA]</scope>
    <source>
        <strain evidence="21 22">M5HDSG1-1</strain>
    </source>
</reference>
<dbReference type="GO" id="GO:0005524">
    <property type="term" value="F:ATP binding"/>
    <property type="evidence" value="ECO:0007669"/>
    <property type="project" value="UniProtKB-KW"/>
</dbReference>
<dbReference type="PANTHER" id="PTHR11136">
    <property type="entry name" value="FOLYLPOLYGLUTAMATE SYNTHASE-RELATED"/>
    <property type="match status" value="1"/>
</dbReference>
<organism evidence="21 22">
    <name type="scientific">Niallia taxi</name>
    <dbReference type="NCBI Taxonomy" id="2499688"/>
    <lineage>
        <taxon>Bacteria</taxon>
        <taxon>Bacillati</taxon>
        <taxon>Bacillota</taxon>
        <taxon>Bacilli</taxon>
        <taxon>Bacillales</taxon>
        <taxon>Bacillaceae</taxon>
        <taxon>Niallia</taxon>
    </lineage>
</organism>
<dbReference type="EMBL" id="RZTZ01000002">
    <property type="protein sequence ID" value="RVT65056.1"/>
    <property type="molecule type" value="Genomic_DNA"/>
</dbReference>
<dbReference type="InterPro" id="IPR018109">
    <property type="entry name" value="Folylpolyglutamate_synth_CS"/>
</dbReference>
<dbReference type="GO" id="GO:0046872">
    <property type="term" value="F:metal ion binding"/>
    <property type="evidence" value="ECO:0007669"/>
    <property type="project" value="UniProtKB-KW"/>
</dbReference>
<evidence type="ECO:0000256" key="8">
    <source>
        <dbReference type="ARBA" id="ARBA00019357"/>
    </source>
</evidence>
<dbReference type="InterPro" id="IPR036565">
    <property type="entry name" value="Mur-like_cat_sf"/>
</dbReference>
<evidence type="ECO:0000256" key="18">
    <source>
        <dbReference type="PIRNR" id="PIRNR001563"/>
    </source>
</evidence>
<evidence type="ECO:0000313" key="22">
    <source>
        <dbReference type="Proteomes" id="UP000288024"/>
    </source>
</evidence>
<dbReference type="Proteomes" id="UP000288024">
    <property type="component" value="Unassembled WGS sequence"/>
</dbReference>
<evidence type="ECO:0000259" key="20">
    <source>
        <dbReference type="Pfam" id="PF08245"/>
    </source>
</evidence>
<comment type="catalytic activity">
    <reaction evidence="17">
        <text>7,8-dihydropteroate + L-glutamate + ATP = 7,8-dihydrofolate + ADP + phosphate + H(+)</text>
        <dbReference type="Rhea" id="RHEA:23584"/>
        <dbReference type="ChEBI" id="CHEBI:15378"/>
        <dbReference type="ChEBI" id="CHEBI:17839"/>
        <dbReference type="ChEBI" id="CHEBI:29985"/>
        <dbReference type="ChEBI" id="CHEBI:30616"/>
        <dbReference type="ChEBI" id="CHEBI:43474"/>
        <dbReference type="ChEBI" id="CHEBI:57451"/>
        <dbReference type="ChEBI" id="CHEBI:456216"/>
        <dbReference type="EC" id="6.3.2.12"/>
    </reaction>
</comment>
<keyword evidence="14" id="KW-0289">Folate biosynthesis</keyword>
<sequence length="435" mass="48654">MFQTYEEALQWIHGRLRLGIKPGLTRMHIMMEKLGFPEKKIKTIHIGGTNGKGSTVTYLRSILESAGLMVGTFTSPYIEQFNERISINGVPIADEEITKLANILFPIVEEMDKEELGGPTEFEIITAMSFYYFANVQTPDIVLYEVGLGGRFDSTNIINPLLSIITSIGLDHTAILGETYGEIAFEKAGIIKENTPIIAAVKQEEAKDVIVRRAQEENAPYYLLGKHFELENYQSNEDGESFTFKTAATKLTNLQIGMLGEHQVENASLAVMAALLLKEELCLSEEHIQKGLLHARWTGRLDVLSKHPYVLVDGAHNQEGIEALVEVLESRYKDKKKSILFAALSDKKTDKMIGQLDKAAADITFTSFDFPRAATGEALYTDSHHPNKSFTNDWKKAITDKLEAMNESEMLVITGSLYFLSNVLAFFKEQNLGEK</sequence>
<evidence type="ECO:0000256" key="7">
    <source>
        <dbReference type="ARBA" id="ARBA00013025"/>
    </source>
</evidence>
<feature type="domain" description="Mur ligase central" evidence="20">
    <location>
        <begin position="46"/>
        <end position="274"/>
    </location>
</feature>
<dbReference type="PROSITE" id="PS01011">
    <property type="entry name" value="FOLYLPOLYGLU_SYNT_1"/>
    <property type="match status" value="1"/>
</dbReference>
<dbReference type="PIRSF" id="PIRSF001563">
    <property type="entry name" value="Folylpolyglu_synth"/>
    <property type="match status" value="1"/>
</dbReference>
<evidence type="ECO:0000256" key="6">
    <source>
        <dbReference type="ARBA" id="ARBA00013023"/>
    </source>
</evidence>
<evidence type="ECO:0000256" key="12">
    <source>
        <dbReference type="ARBA" id="ARBA00022840"/>
    </source>
</evidence>
<comment type="subunit">
    <text evidence="5">Monomer.</text>
</comment>
<keyword evidence="12 18" id="KW-0067">ATP-binding</keyword>
<evidence type="ECO:0000256" key="11">
    <source>
        <dbReference type="ARBA" id="ARBA00022741"/>
    </source>
</evidence>
<evidence type="ECO:0000256" key="14">
    <source>
        <dbReference type="ARBA" id="ARBA00022909"/>
    </source>
</evidence>
<dbReference type="GO" id="GO:0046656">
    <property type="term" value="P:folic acid biosynthetic process"/>
    <property type="evidence" value="ECO:0007669"/>
    <property type="project" value="UniProtKB-KW"/>
</dbReference>
<dbReference type="AlphaFoldDB" id="A0A3S2TY58"/>
<accession>A0A3S2TY58</accession>
<dbReference type="InterPro" id="IPR004101">
    <property type="entry name" value="Mur_ligase_C"/>
</dbReference>
<evidence type="ECO:0000256" key="10">
    <source>
        <dbReference type="ARBA" id="ARBA00022723"/>
    </source>
</evidence>
<dbReference type="InterPro" id="IPR001645">
    <property type="entry name" value="Folylpolyglutamate_synth"/>
</dbReference>
<evidence type="ECO:0000256" key="1">
    <source>
        <dbReference type="ARBA" id="ARBA00001946"/>
    </source>
</evidence>
<comment type="pathway">
    <text evidence="2">Cofactor biosynthesis; tetrahydrofolate biosynthesis; 7,8-dihydrofolate from 2-amino-4-hydroxy-6-hydroxymethyl-7,8-dihydropteridine diphosphate and 4-aminobenzoate: step 2/2.</text>
</comment>
<dbReference type="NCBIfam" id="TIGR01499">
    <property type="entry name" value="folC"/>
    <property type="match status" value="1"/>
</dbReference>
<keyword evidence="11 18" id="KW-0547">Nucleotide-binding</keyword>
<comment type="pathway">
    <text evidence="3">Cofactor biosynthesis; tetrahydrofolylpolyglutamate biosynthesis.</text>
</comment>
<keyword evidence="22" id="KW-1185">Reference proteome</keyword>
<evidence type="ECO:0000256" key="16">
    <source>
        <dbReference type="ARBA" id="ARBA00047493"/>
    </source>
</evidence>
<evidence type="ECO:0000256" key="4">
    <source>
        <dbReference type="ARBA" id="ARBA00008276"/>
    </source>
</evidence>
<keyword evidence="13" id="KW-0460">Magnesium</keyword>
<dbReference type="InterPro" id="IPR036615">
    <property type="entry name" value="Mur_ligase_C_dom_sf"/>
</dbReference>
<keyword evidence="10" id="KW-0479">Metal-binding</keyword>
<evidence type="ECO:0000256" key="5">
    <source>
        <dbReference type="ARBA" id="ARBA00011245"/>
    </source>
</evidence>
<dbReference type="PANTHER" id="PTHR11136:SF0">
    <property type="entry name" value="DIHYDROFOLATE SYNTHETASE-RELATED"/>
    <property type="match status" value="1"/>
</dbReference>
<dbReference type="GO" id="GO:0005737">
    <property type="term" value="C:cytoplasm"/>
    <property type="evidence" value="ECO:0007669"/>
    <property type="project" value="TreeGrafter"/>
</dbReference>
<dbReference type="Gene3D" id="3.40.1190.10">
    <property type="entry name" value="Mur-like, catalytic domain"/>
    <property type="match status" value="1"/>
</dbReference>
<dbReference type="EC" id="6.3.2.12" evidence="6"/>
<evidence type="ECO:0000313" key="21">
    <source>
        <dbReference type="EMBL" id="RVT65056.1"/>
    </source>
</evidence>
<comment type="similarity">
    <text evidence="4 18">Belongs to the folylpolyglutamate synthase family.</text>
</comment>
<name>A0A3S2TY58_9BACI</name>
<comment type="cofactor">
    <cofactor evidence="1">
        <name>Mg(2+)</name>
        <dbReference type="ChEBI" id="CHEBI:18420"/>
    </cofactor>
</comment>
<comment type="caution">
    <text evidence="21">The sequence shown here is derived from an EMBL/GenBank/DDBJ whole genome shotgun (WGS) entry which is preliminary data.</text>
</comment>
<gene>
    <name evidence="21" type="ORF">EM808_05970</name>
</gene>
<dbReference type="Pfam" id="PF08245">
    <property type="entry name" value="Mur_ligase_M"/>
    <property type="match status" value="1"/>
</dbReference>
<dbReference type="GO" id="GO:0004326">
    <property type="term" value="F:tetrahydrofolylpolyglutamate synthase activity"/>
    <property type="evidence" value="ECO:0007669"/>
    <property type="project" value="UniProtKB-EC"/>
</dbReference>
<dbReference type="SUPFAM" id="SSF53623">
    <property type="entry name" value="MurD-like peptide ligases, catalytic domain"/>
    <property type="match status" value="1"/>
</dbReference>
<dbReference type="FunFam" id="3.40.1190.10:FF:000004">
    <property type="entry name" value="Dihydrofolate synthase/folylpolyglutamate synthase"/>
    <property type="match status" value="1"/>
</dbReference>
<evidence type="ECO:0000256" key="3">
    <source>
        <dbReference type="ARBA" id="ARBA00005150"/>
    </source>
</evidence>
<dbReference type="EC" id="6.3.2.17" evidence="7"/>
<dbReference type="GO" id="GO:0008841">
    <property type="term" value="F:dihydrofolate synthase activity"/>
    <property type="evidence" value="ECO:0007669"/>
    <property type="project" value="UniProtKB-EC"/>
</dbReference>
<comment type="catalytic activity">
    <reaction evidence="16">
        <text>(6S)-5,6,7,8-tetrahydrofolyl-(gamma-L-Glu)(n) + L-glutamate + ATP = (6S)-5,6,7,8-tetrahydrofolyl-(gamma-L-Glu)(n+1) + ADP + phosphate + H(+)</text>
        <dbReference type="Rhea" id="RHEA:10580"/>
        <dbReference type="Rhea" id="RHEA-COMP:14738"/>
        <dbReference type="Rhea" id="RHEA-COMP:14740"/>
        <dbReference type="ChEBI" id="CHEBI:15378"/>
        <dbReference type="ChEBI" id="CHEBI:29985"/>
        <dbReference type="ChEBI" id="CHEBI:30616"/>
        <dbReference type="ChEBI" id="CHEBI:43474"/>
        <dbReference type="ChEBI" id="CHEBI:141005"/>
        <dbReference type="ChEBI" id="CHEBI:456216"/>
        <dbReference type="EC" id="6.3.2.17"/>
    </reaction>
</comment>
<evidence type="ECO:0000256" key="17">
    <source>
        <dbReference type="ARBA" id="ARBA00049161"/>
    </source>
</evidence>
<evidence type="ECO:0000259" key="19">
    <source>
        <dbReference type="Pfam" id="PF02875"/>
    </source>
</evidence>
<evidence type="ECO:0000256" key="9">
    <source>
        <dbReference type="ARBA" id="ARBA00022598"/>
    </source>
</evidence>
<evidence type="ECO:0000256" key="13">
    <source>
        <dbReference type="ARBA" id="ARBA00022842"/>
    </source>
</evidence>
<evidence type="ECO:0000256" key="2">
    <source>
        <dbReference type="ARBA" id="ARBA00004799"/>
    </source>
</evidence>
<protein>
    <recommendedName>
        <fullName evidence="8">Dihydrofolate synthase/folylpolyglutamate synthase</fullName>
        <ecNumber evidence="6">6.3.2.12</ecNumber>
        <ecNumber evidence="7">6.3.2.17</ecNumber>
    </recommendedName>
    <alternativeName>
        <fullName evidence="15">Tetrahydrofolylpolyglutamate synthase</fullName>
    </alternativeName>
</protein>
<dbReference type="RefSeq" id="WP_127737231.1">
    <property type="nucleotide sequence ID" value="NZ_CAJCKN010000023.1"/>
</dbReference>